<keyword evidence="3" id="KW-1185">Reference proteome</keyword>
<reference evidence="2 3" key="1">
    <citation type="submission" date="2016-10" db="EMBL/GenBank/DDBJ databases">
        <authorList>
            <person name="de Groot N.N."/>
        </authorList>
    </citation>
    <scope>NUCLEOTIDE SEQUENCE [LARGE SCALE GENOMIC DNA]</scope>
    <source>
        <strain evidence="2 3">DSM 44993</strain>
    </source>
</reference>
<proteinExistence type="predicted"/>
<evidence type="ECO:0000313" key="2">
    <source>
        <dbReference type="EMBL" id="SEP53372.1"/>
    </source>
</evidence>
<dbReference type="RefSeq" id="WP_091627998.1">
    <property type="nucleotide sequence ID" value="NZ_FOEF01000026.1"/>
</dbReference>
<dbReference type="OrthoDB" id="3673675at2"/>
<dbReference type="PROSITE" id="PS51462">
    <property type="entry name" value="NUDIX"/>
    <property type="match status" value="1"/>
</dbReference>
<feature type="domain" description="Nudix hydrolase" evidence="1">
    <location>
        <begin position="17"/>
        <end position="149"/>
    </location>
</feature>
<evidence type="ECO:0000259" key="1">
    <source>
        <dbReference type="PROSITE" id="PS51462"/>
    </source>
</evidence>
<evidence type="ECO:0000313" key="3">
    <source>
        <dbReference type="Proteomes" id="UP000198582"/>
    </source>
</evidence>
<dbReference type="STRING" id="394193.SAMN04489732_12696"/>
<protein>
    <submittedName>
        <fullName evidence="2">ADP-ribose pyrophosphatase YjhB, NUDIX family</fullName>
    </submittedName>
</protein>
<dbReference type="Pfam" id="PF00293">
    <property type="entry name" value="NUDIX"/>
    <property type="match status" value="1"/>
</dbReference>
<name>A0A1H8YMV4_9PSEU</name>
<gene>
    <name evidence="2" type="ORF">SAMN04489732_12696</name>
</gene>
<dbReference type="InterPro" id="IPR015797">
    <property type="entry name" value="NUDIX_hydrolase-like_dom_sf"/>
</dbReference>
<dbReference type="AlphaFoldDB" id="A0A1H8YMV4"/>
<sequence length="183" mass="20117">MTAAPPTGSCHSKTKRCDHAAVGVLISSPAGLLVFERVRFPVGIAPVAGHVDQHGGPEQAARAEVAEEVGLTVTSLHLLTTAWRPNRCRRPTSDRAGHHWSIYRAEVSGQIRPSTKEVRAPRWLSPEPLQQHAHRTAAYAAGRLSEEQFIAEPGLEPVWVRFLHELQLVTLPDDTLNLIEKVL</sequence>
<dbReference type="Proteomes" id="UP000198582">
    <property type="component" value="Unassembled WGS sequence"/>
</dbReference>
<accession>A0A1H8YMV4</accession>
<dbReference type="InterPro" id="IPR000086">
    <property type="entry name" value="NUDIX_hydrolase_dom"/>
</dbReference>
<dbReference type="SUPFAM" id="SSF55811">
    <property type="entry name" value="Nudix"/>
    <property type="match status" value="1"/>
</dbReference>
<organism evidence="2 3">
    <name type="scientific">Amycolatopsis saalfeldensis</name>
    <dbReference type="NCBI Taxonomy" id="394193"/>
    <lineage>
        <taxon>Bacteria</taxon>
        <taxon>Bacillati</taxon>
        <taxon>Actinomycetota</taxon>
        <taxon>Actinomycetes</taxon>
        <taxon>Pseudonocardiales</taxon>
        <taxon>Pseudonocardiaceae</taxon>
        <taxon>Amycolatopsis</taxon>
    </lineage>
</organism>
<dbReference type="Gene3D" id="3.90.79.10">
    <property type="entry name" value="Nucleoside Triphosphate Pyrophosphohydrolase"/>
    <property type="match status" value="1"/>
</dbReference>
<dbReference type="EMBL" id="FOEF01000026">
    <property type="protein sequence ID" value="SEP53372.1"/>
    <property type="molecule type" value="Genomic_DNA"/>
</dbReference>